<sequence>MILIVEPDAHCPAGFYGALLNAWAVPQETWRPYVDARVPSPAAARGVIVLGGAMGVHDEAQYPFLPLVKQMLWDVIRRDIPCLGICLGGQLLAQVLGAKVHSQRHGEHGCASVQLTAAGRRDPLFGGLPSPFSTFHWHNDSFEIPQGATHLAFTPTCAGQAFRRSNAWGVQFHPEVDAAIVDDWRQRIHADPAVVNAFCSRQARLQAVGEHLLRNFVQITDSLPPIA</sequence>
<dbReference type="InterPro" id="IPR029062">
    <property type="entry name" value="Class_I_gatase-like"/>
</dbReference>
<feature type="domain" description="Glutamine amidotransferase" evidence="1">
    <location>
        <begin position="44"/>
        <end position="177"/>
    </location>
</feature>
<dbReference type="Gene3D" id="3.40.50.880">
    <property type="match status" value="1"/>
</dbReference>
<dbReference type="STRING" id="392333.SAMN05660860_02533"/>
<keyword evidence="2" id="KW-0315">Glutamine amidotransferase</keyword>
<dbReference type="CDD" id="cd01741">
    <property type="entry name" value="GATase1_1"/>
    <property type="match status" value="1"/>
</dbReference>
<organism evidence="2 3">
    <name type="scientific">Geoalkalibacter ferrihydriticus</name>
    <dbReference type="NCBI Taxonomy" id="392333"/>
    <lineage>
        <taxon>Bacteria</taxon>
        <taxon>Pseudomonadati</taxon>
        <taxon>Thermodesulfobacteriota</taxon>
        <taxon>Desulfuromonadia</taxon>
        <taxon>Desulfuromonadales</taxon>
        <taxon>Geoalkalibacteraceae</taxon>
        <taxon>Geoalkalibacter</taxon>
    </lineage>
</organism>
<dbReference type="PANTHER" id="PTHR42695:SF5">
    <property type="entry name" value="GLUTAMINE AMIDOTRANSFERASE YLR126C-RELATED"/>
    <property type="match status" value="1"/>
</dbReference>
<dbReference type="AlphaFoldDB" id="A0A1G9T9U4"/>
<keyword evidence="2" id="KW-0808">Transferase</keyword>
<dbReference type="GO" id="GO:0005829">
    <property type="term" value="C:cytosol"/>
    <property type="evidence" value="ECO:0007669"/>
    <property type="project" value="TreeGrafter"/>
</dbReference>
<dbReference type="PANTHER" id="PTHR42695">
    <property type="entry name" value="GLUTAMINE AMIDOTRANSFERASE YLR126C-RELATED"/>
    <property type="match status" value="1"/>
</dbReference>
<protein>
    <submittedName>
        <fullName evidence="2">GMP synthase-Glutamine amidotransferase</fullName>
    </submittedName>
</protein>
<name>A0A1G9T9U4_9BACT</name>
<dbReference type="OrthoDB" id="9813383at2"/>
<proteinExistence type="predicted"/>
<reference evidence="2 3" key="1">
    <citation type="submission" date="2016-10" db="EMBL/GenBank/DDBJ databases">
        <authorList>
            <person name="de Groot N.N."/>
        </authorList>
    </citation>
    <scope>NUCLEOTIDE SEQUENCE [LARGE SCALE GENOMIC DNA]</scope>
    <source>
        <strain evidence="2 3">DSM 17813</strain>
    </source>
</reference>
<dbReference type="RefSeq" id="WP_052446381.1">
    <property type="nucleotide sequence ID" value="NZ_FNGU01000006.1"/>
</dbReference>
<evidence type="ECO:0000313" key="2">
    <source>
        <dbReference type="EMBL" id="SDM44368.1"/>
    </source>
</evidence>
<dbReference type="GO" id="GO:0016740">
    <property type="term" value="F:transferase activity"/>
    <property type="evidence" value="ECO:0007669"/>
    <property type="project" value="UniProtKB-KW"/>
</dbReference>
<dbReference type="EMBL" id="FNGU01000006">
    <property type="protein sequence ID" value="SDM44368.1"/>
    <property type="molecule type" value="Genomic_DNA"/>
</dbReference>
<accession>A0A1G9T9U4</accession>
<dbReference type="Proteomes" id="UP000182146">
    <property type="component" value="Unassembled WGS sequence"/>
</dbReference>
<dbReference type="InterPro" id="IPR044992">
    <property type="entry name" value="ChyE-like"/>
</dbReference>
<dbReference type="Pfam" id="PF00117">
    <property type="entry name" value="GATase"/>
    <property type="match status" value="1"/>
</dbReference>
<gene>
    <name evidence="2" type="ORF">SAMN05660860_02533</name>
</gene>
<dbReference type="PROSITE" id="PS51273">
    <property type="entry name" value="GATASE_TYPE_1"/>
    <property type="match status" value="1"/>
</dbReference>
<evidence type="ECO:0000313" key="3">
    <source>
        <dbReference type="Proteomes" id="UP000182146"/>
    </source>
</evidence>
<dbReference type="InterPro" id="IPR017926">
    <property type="entry name" value="GATASE"/>
</dbReference>
<evidence type="ECO:0000259" key="1">
    <source>
        <dbReference type="Pfam" id="PF00117"/>
    </source>
</evidence>
<dbReference type="SUPFAM" id="SSF52317">
    <property type="entry name" value="Class I glutamine amidotransferase-like"/>
    <property type="match status" value="1"/>
</dbReference>